<feature type="region of interest" description="Disordered" evidence="1">
    <location>
        <begin position="1"/>
        <end position="139"/>
    </location>
</feature>
<gene>
    <name evidence="3" type="ORF">C8A01DRAFT_21240</name>
</gene>
<evidence type="ECO:0000259" key="2">
    <source>
        <dbReference type="Pfam" id="PF10544"/>
    </source>
</evidence>
<accession>A0AAN6P4D8</accession>
<dbReference type="Proteomes" id="UP001303115">
    <property type="component" value="Unassembled WGS sequence"/>
</dbReference>
<feature type="compositionally biased region" description="Polar residues" evidence="1">
    <location>
        <begin position="130"/>
        <end position="139"/>
    </location>
</feature>
<dbReference type="PANTHER" id="PTHR28094">
    <property type="entry name" value="MEIOTICALLY UP-REGULATED GENE 113 PROTEIN"/>
    <property type="match status" value="1"/>
</dbReference>
<evidence type="ECO:0000313" key="3">
    <source>
        <dbReference type="EMBL" id="KAK4031564.1"/>
    </source>
</evidence>
<comment type="caution">
    <text evidence="3">The sequence shown here is derived from an EMBL/GenBank/DDBJ whole genome shotgun (WGS) entry which is preliminary data.</text>
</comment>
<keyword evidence="4" id="KW-1185">Reference proteome</keyword>
<feature type="domain" description="Bacteriophage T5 Orf172 DNA-binding" evidence="2">
    <location>
        <begin position="159"/>
        <end position="256"/>
    </location>
</feature>
<reference evidence="4" key="1">
    <citation type="journal article" date="2023" name="Mol. Phylogenet. Evol.">
        <title>Genome-scale phylogeny and comparative genomics of the fungal order Sordariales.</title>
        <authorList>
            <person name="Hensen N."/>
            <person name="Bonometti L."/>
            <person name="Westerberg I."/>
            <person name="Brannstrom I.O."/>
            <person name="Guillou S."/>
            <person name="Cros-Aarteil S."/>
            <person name="Calhoun S."/>
            <person name="Haridas S."/>
            <person name="Kuo A."/>
            <person name="Mondo S."/>
            <person name="Pangilinan J."/>
            <person name="Riley R."/>
            <person name="LaButti K."/>
            <person name="Andreopoulos B."/>
            <person name="Lipzen A."/>
            <person name="Chen C."/>
            <person name="Yan M."/>
            <person name="Daum C."/>
            <person name="Ng V."/>
            <person name="Clum A."/>
            <person name="Steindorff A."/>
            <person name="Ohm R.A."/>
            <person name="Martin F."/>
            <person name="Silar P."/>
            <person name="Natvig D.O."/>
            <person name="Lalanne C."/>
            <person name="Gautier V."/>
            <person name="Ament-Velasquez S.L."/>
            <person name="Kruys A."/>
            <person name="Hutchinson M.I."/>
            <person name="Powell A.J."/>
            <person name="Barry K."/>
            <person name="Miller A.N."/>
            <person name="Grigoriev I.V."/>
            <person name="Debuchy R."/>
            <person name="Gladieux P."/>
            <person name="Hiltunen Thoren M."/>
            <person name="Johannesson H."/>
        </authorList>
    </citation>
    <scope>NUCLEOTIDE SEQUENCE [LARGE SCALE GENOMIC DNA]</scope>
    <source>
        <strain evidence="4">CBS 284.82</strain>
    </source>
</reference>
<dbReference type="PANTHER" id="PTHR28094:SF1">
    <property type="entry name" value="MEIOTICALLY UP-REGULATED GENE 113 PROTEIN"/>
    <property type="match status" value="1"/>
</dbReference>
<evidence type="ECO:0000313" key="4">
    <source>
        <dbReference type="Proteomes" id="UP001303115"/>
    </source>
</evidence>
<organism evidence="3 4">
    <name type="scientific">Parachaetomium inaequale</name>
    <dbReference type="NCBI Taxonomy" id="2588326"/>
    <lineage>
        <taxon>Eukaryota</taxon>
        <taxon>Fungi</taxon>
        <taxon>Dikarya</taxon>
        <taxon>Ascomycota</taxon>
        <taxon>Pezizomycotina</taxon>
        <taxon>Sordariomycetes</taxon>
        <taxon>Sordariomycetidae</taxon>
        <taxon>Sordariales</taxon>
        <taxon>Chaetomiaceae</taxon>
        <taxon>Parachaetomium</taxon>
    </lineage>
</organism>
<dbReference type="Pfam" id="PF10544">
    <property type="entry name" value="T5orf172"/>
    <property type="match status" value="1"/>
</dbReference>
<evidence type="ECO:0000256" key="1">
    <source>
        <dbReference type="SAM" id="MobiDB-lite"/>
    </source>
</evidence>
<dbReference type="InterPro" id="IPR053006">
    <property type="entry name" value="Meiosis_regulatory"/>
</dbReference>
<sequence>MSEHSSSHHLNTPPAGTKRRRTSKGLRQPEQTALQQDQVSSELCSPLHTSTPTSRPTTASRSTSSALGSRDAPIEILSLGDESPSASRAGRRRQLASSNTSTPSRRPRPALHAARPKPEIRSANDPLPRQVQQQPPNSDTAIEALIREPPKTREGRASVYVMTATHEENRIVKVGFTTSVNQRIKQLEQTCRGIEFHRETIELHPPTIDLYYGTVERLAHTELQRFRYDFDCTCKKRHAEYFKVDAERARHIVQRWTQFCEARPWEAAEAGQKLELKDQWRDCL</sequence>
<dbReference type="AlphaFoldDB" id="A0AAN6P4D8"/>
<dbReference type="EMBL" id="MU854761">
    <property type="protein sequence ID" value="KAK4031564.1"/>
    <property type="molecule type" value="Genomic_DNA"/>
</dbReference>
<feature type="compositionally biased region" description="Polar residues" evidence="1">
    <location>
        <begin position="29"/>
        <end position="43"/>
    </location>
</feature>
<feature type="compositionally biased region" description="Low complexity" evidence="1">
    <location>
        <begin position="49"/>
        <end position="66"/>
    </location>
</feature>
<dbReference type="InterPro" id="IPR018306">
    <property type="entry name" value="Phage_T5_Orf172_DNA-bd"/>
</dbReference>
<protein>
    <submittedName>
        <fullName evidence="3">T5orf172 domain-containing protein</fullName>
    </submittedName>
</protein>
<name>A0AAN6P4D8_9PEZI</name>
<feature type="non-terminal residue" evidence="3">
    <location>
        <position position="284"/>
    </location>
</feature>
<proteinExistence type="predicted"/>